<protein>
    <submittedName>
        <fullName evidence="1">Uncharacterized protein</fullName>
    </submittedName>
</protein>
<evidence type="ECO:0000313" key="2">
    <source>
        <dbReference type="Proteomes" id="UP000316714"/>
    </source>
</evidence>
<keyword evidence="2" id="KW-1185">Reference proteome</keyword>
<reference evidence="1 2" key="1">
    <citation type="submission" date="2019-02" db="EMBL/GenBank/DDBJ databases">
        <title>Deep-cultivation of Planctomycetes and their phenomic and genomic characterization uncovers novel biology.</title>
        <authorList>
            <person name="Wiegand S."/>
            <person name="Jogler M."/>
            <person name="Boedeker C."/>
            <person name="Pinto D."/>
            <person name="Vollmers J."/>
            <person name="Rivas-Marin E."/>
            <person name="Kohn T."/>
            <person name="Peeters S.H."/>
            <person name="Heuer A."/>
            <person name="Rast P."/>
            <person name="Oberbeckmann S."/>
            <person name="Bunk B."/>
            <person name="Jeske O."/>
            <person name="Meyerdierks A."/>
            <person name="Storesund J.E."/>
            <person name="Kallscheuer N."/>
            <person name="Luecker S."/>
            <person name="Lage O.M."/>
            <person name="Pohl T."/>
            <person name="Merkel B.J."/>
            <person name="Hornburger P."/>
            <person name="Mueller R.-W."/>
            <person name="Bruemmer F."/>
            <person name="Labrenz M."/>
            <person name="Spormann A.M."/>
            <person name="Op Den Camp H."/>
            <person name="Overmann J."/>
            <person name="Amann R."/>
            <person name="Jetten M.S.M."/>
            <person name="Mascher T."/>
            <person name="Medema M.H."/>
            <person name="Devos D.P."/>
            <person name="Kaster A.-K."/>
            <person name="Ovreas L."/>
            <person name="Rohde M."/>
            <person name="Galperin M.Y."/>
            <person name="Jogler C."/>
        </authorList>
    </citation>
    <scope>NUCLEOTIDE SEQUENCE [LARGE SCALE GENOMIC DNA]</scope>
    <source>
        <strain evidence="1 2">KOR34</strain>
    </source>
</reference>
<dbReference type="EMBL" id="SIHJ01000001">
    <property type="protein sequence ID" value="TWT35208.1"/>
    <property type="molecule type" value="Genomic_DNA"/>
</dbReference>
<comment type="caution">
    <text evidence="1">The sequence shown here is derived from an EMBL/GenBank/DDBJ whole genome shotgun (WGS) entry which is preliminary data.</text>
</comment>
<organism evidence="1 2">
    <name type="scientific">Posidoniimonas corsicana</name>
    <dbReference type="NCBI Taxonomy" id="1938618"/>
    <lineage>
        <taxon>Bacteria</taxon>
        <taxon>Pseudomonadati</taxon>
        <taxon>Planctomycetota</taxon>
        <taxon>Planctomycetia</taxon>
        <taxon>Pirellulales</taxon>
        <taxon>Lacipirellulaceae</taxon>
        <taxon>Posidoniimonas</taxon>
    </lineage>
</organism>
<name>A0A5C5V9G5_9BACT</name>
<dbReference type="Proteomes" id="UP000316714">
    <property type="component" value="Unassembled WGS sequence"/>
</dbReference>
<evidence type="ECO:0000313" key="1">
    <source>
        <dbReference type="EMBL" id="TWT35208.1"/>
    </source>
</evidence>
<gene>
    <name evidence="1" type="ORF">KOR34_00960</name>
</gene>
<dbReference type="AlphaFoldDB" id="A0A5C5V9G5"/>
<sequence length="46" mass="5495">MSAEDVVDYWEKKIENIETAVQVPYENVSGKLDETELFFLRRRSKM</sequence>
<proteinExistence type="predicted"/>
<accession>A0A5C5V9G5</accession>